<keyword evidence="1" id="KW-0472">Membrane</keyword>
<accession>A0A2T2WGH4</accession>
<evidence type="ECO:0000313" key="2">
    <source>
        <dbReference type="EMBL" id="PSR21320.1"/>
    </source>
</evidence>
<keyword evidence="1" id="KW-0812">Transmembrane</keyword>
<dbReference type="Proteomes" id="UP000241848">
    <property type="component" value="Unassembled WGS sequence"/>
</dbReference>
<sequence length="82" mass="9570">MFWRGFFDWHVLLIGVWGAGLYGLNGAGWAKIQSWPWGVFWVVLGFSLWTPYPYRWVWLLYPLGGIIAIRRRSAKRSVGGLR</sequence>
<organism evidence="2 3">
    <name type="scientific">Sulfobacillus acidophilus</name>
    <dbReference type="NCBI Taxonomy" id="53633"/>
    <lineage>
        <taxon>Bacteria</taxon>
        <taxon>Bacillati</taxon>
        <taxon>Bacillota</taxon>
        <taxon>Clostridia</taxon>
        <taxon>Eubacteriales</taxon>
        <taxon>Clostridiales Family XVII. Incertae Sedis</taxon>
        <taxon>Sulfobacillus</taxon>
    </lineage>
</organism>
<evidence type="ECO:0000313" key="3">
    <source>
        <dbReference type="Proteomes" id="UP000241848"/>
    </source>
</evidence>
<reference evidence="2 3" key="1">
    <citation type="journal article" date="2014" name="BMC Genomics">
        <title>Comparison of environmental and isolate Sulfobacillus genomes reveals diverse carbon, sulfur, nitrogen, and hydrogen metabolisms.</title>
        <authorList>
            <person name="Justice N.B."/>
            <person name="Norman A."/>
            <person name="Brown C.T."/>
            <person name="Singh A."/>
            <person name="Thomas B.C."/>
            <person name="Banfield J.F."/>
        </authorList>
    </citation>
    <scope>NUCLEOTIDE SEQUENCE [LARGE SCALE GENOMIC DNA]</scope>
    <source>
        <strain evidence="2">AMDSBA3</strain>
    </source>
</reference>
<dbReference type="AlphaFoldDB" id="A0A2T2WGH4"/>
<protein>
    <submittedName>
        <fullName evidence="2">Uncharacterized protein</fullName>
    </submittedName>
</protein>
<comment type="caution">
    <text evidence="2">The sequence shown here is derived from an EMBL/GenBank/DDBJ whole genome shotgun (WGS) entry which is preliminary data.</text>
</comment>
<name>A0A2T2WGH4_9FIRM</name>
<dbReference type="EMBL" id="PXYV01000037">
    <property type="protein sequence ID" value="PSR21320.1"/>
    <property type="molecule type" value="Genomic_DNA"/>
</dbReference>
<gene>
    <name evidence="2" type="ORF">C7B45_11445</name>
</gene>
<keyword evidence="1" id="KW-1133">Transmembrane helix</keyword>
<proteinExistence type="predicted"/>
<feature type="transmembrane region" description="Helical" evidence="1">
    <location>
        <begin position="12"/>
        <end position="32"/>
    </location>
</feature>
<evidence type="ECO:0000256" key="1">
    <source>
        <dbReference type="SAM" id="Phobius"/>
    </source>
</evidence>